<comment type="cofactor">
    <cofactor evidence="1">
        <name>Mg(2+)</name>
        <dbReference type="ChEBI" id="CHEBI:18420"/>
    </cofactor>
</comment>
<feature type="compositionally biased region" description="Low complexity" evidence="14">
    <location>
        <begin position="927"/>
        <end position="951"/>
    </location>
</feature>
<evidence type="ECO:0000256" key="13">
    <source>
        <dbReference type="PROSITE-ProRule" id="PRU10141"/>
    </source>
</evidence>
<dbReference type="InterPro" id="IPR000719">
    <property type="entry name" value="Prot_kinase_dom"/>
</dbReference>
<feature type="domain" description="Cyclic nucleotide-binding" evidence="16">
    <location>
        <begin position="97"/>
        <end position="213"/>
    </location>
</feature>
<reference evidence="17" key="1">
    <citation type="submission" date="2021-01" db="EMBL/GenBank/DDBJ databases">
        <authorList>
            <person name="Corre E."/>
            <person name="Pelletier E."/>
            <person name="Niang G."/>
            <person name="Scheremetjew M."/>
            <person name="Finn R."/>
            <person name="Kale V."/>
            <person name="Holt S."/>
            <person name="Cochrane G."/>
            <person name="Meng A."/>
            <person name="Brown T."/>
            <person name="Cohen L."/>
        </authorList>
    </citation>
    <scope>NUCLEOTIDE SEQUENCE</scope>
    <source>
        <strain evidence="17">CCMP3105</strain>
    </source>
</reference>
<dbReference type="PRINTS" id="PR00103">
    <property type="entry name" value="CAMPKINASE"/>
</dbReference>
<accession>A0A7S4R6Z6</accession>
<dbReference type="InterPro" id="IPR017441">
    <property type="entry name" value="Protein_kinase_ATP_BS"/>
</dbReference>
<dbReference type="PROSITE" id="PS00108">
    <property type="entry name" value="PROTEIN_KINASE_ST"/>
    <property type="match status" value="1"/>
</dbReference>
<dbReference type="GO" id="GO:0005952">
    <property type="term" value="C:cAMP-dependent protein kinase complex"/>
    <property type="evidence" value="ECO:0007669"/>
    <property type="project" value="TreeGrafter"/>
</dbReference>
<evidence type="ECO:0000256" key="5">
    <source>
        <dbReference type="ARBA" id="ARBA00022679"/>
    </source>
</evidence>
<dbReference type="PROSITE" id="PS50011">
    <property type="entry name" value="PROTEIN_KINASE_DOM"/>
    <property type="match status" value="1"/>
</dbReference>
<feature type="region of interest" description="Disordered" evidence="14">
    <location>
        <begin position="911"/>
        <end position="1018"/>
    </location>
</feature>
<feature type="region of interest" description="Disordered" evidence="14">
    <location>
        <begin position="26"/>
        <end position="83"/>
    </location>
</feature>
<keyword evidence="2" id="KW-0963">Cytoplasm</keyword>
<proteinExistence type="predicted"/>
<dbReference type="InterPro" id="IPR000595">
    <property type="entry name" value="cNMP-bd_dom"/>
</dbReference>
<feature type="compositionally biased region" description="Basic and acidic residues" evidence="14">
    <location>
        <begin position="988"/>
        <end position="999"/>
    </location>
</feature>
<dbReference type="SMART" id="SM00220">
    <property type="entry name" value="S_TKc"/>
    <property type="match status" value="1"/>
</dbReference>
<keyword evidence="11" id="KW-0142">cGMP-binding</keyword>
<evidence type="ECO:0000256" key="1">
    <source>
        <dbReference type="ARBA" id="ARBA00001946"/>
    </source>
</evidence>
<keyword evidence="4" id="KW-0140">cGMP</keyword>
<feature type="binding site" evidence="13">
    <location>
        <position position="614"/>
    </location>
    <ligand>
        <name>ATP</name>
        <dbReference type="ChEBI" id="CHEBI:30616"/>
    </ligand>
</feature>
<evidence type="ECO:0000256" key="2">
    <source>
        <dbReference type="ARBA" id="ARBA00022490"/>
    </source>
</evidence>
<evidence type="ECO:0000256" key="12">
    <source>
        <dbReference type="ARBA" id="ARBA00024113"/>
    </source>
</evidence>
<evidence type="ECO:0000259" key="16">
    <source>
        <dbReference type="PROSITE" id="PS50042"/>
    </source>
</evidence>
<dbReference type="SUPFAM" id="SSF56112">
    <property type="entry name" value="Protein kinase-like (PK-like)"/>
    <property type="match status" value="1"/>
</dbReference>
<evidence type="ECO:0000313" key="17">
    <source>
        <dbReference type="EMBL" id="CAE4603363.1"/>
    </source>
</evidence>
<feature type="domain" description="Cyclic nucleotide-binding" evidence="16">
    <location>
        <begin position="216"/>
        <end position="320"/>
    </location>
</feature>
<keyword evidence="8" id="KW-0418">Kinase</keyword>
<evidence type="ECO:0000256" key="6">
    <source>
        <dbReference type="ARBA" id="ARBA00022723"/>
    </source>
</evidence>
<feature type="domain" description="Protein kinase" evidence="15">
    <location>
        <begin position="585"/>
        <end position="842"/>
    </location>
</feature>
<keyword evidence="7 13" id="KW-0547">Nucleotide-binding</keyword>
<dbReference type="PROSITE" id="PS00889">
    <property type="entry name" value="CNMP_BINDING_2"/>
    <property type="match status" value="1"/>
</dbReference>
<dbReference type="PROSITE" id="PS50042">
    <property type="entry name" value="CNMP_BINDING_3"/>
    <property type="match status" value="3"/>
</dbReference>
<evidence type="ECO:0000256" key="8">
    <source>
        <dbReference type="ARBA" id="ARBA00022777"/>
    </source>
</evidence>
<gene>
    <name evidence="17" type="ORF">AMON00008_LOCUS30137</name>
</gene>
<dbReference type="Gene3D" id="1.10.510.10">
    <property type="entry name" value="Transferase(Phosphotransferase) domain 1"/>
    <property type="match status" value="1"/>
</dbReference>
<dbReference type="EMBL" id="HBNR01043341">
    <property type="protein sequence ID" value="CAE4603363.1"/>
    <property type="molecule type" value="Transcribed_RNA"/>
</dbReference>
<feature type="compositionally biased region" description="Acidic residues" evidence="14">
    <location>
        <begin position="968"/>
        <end position="977"/>
    </location>
</feature>
<dbReference type="PANTHER" id="PTHR24353:SF37">
    <property type="entry name" value="CAMP-DEPENDENT PROTEIN KINASE CATALYTIC SUBUNIT PRKX"/>
    <property type="match status" value="1"/>
</dbReference>
<dbReference type="SUPFAM" id="SSF51206">
    <property type="entry name" value="cAMP-binding domain-like"/>
    <property type="match status" value="3"/>
</dbReference>
<dbReference type="PANTHER" id="PTHR24353">
    <property type="entry name" value="CYCLIC NUCLEOTIDE-DEPENDENT PROTEIN KINASE"/>
    <property type="match status" value="1"/>
</dbReference>
<keyword evidence="10" id="KW-0460">Magnesium</keyword>
<dbReference type="Pfam" id="PF00069">
    <property type="entry name" value="Pkinase"/>
    <property type="match status" value="1"/>
</dbReference>
<keyword evidence="3" id="KW-0723">Serine/threonine-protein kinase</keyword>
<dbReference type="PROSITE" id="PS00107">
    <property type="entry name" value="PROTEIN_KINASE_ATP"/>
    <property type="match status" value="1"/>
</dbReference>
<evidence type="ECO:0000259" key="15">
    <source>
        <dbReference type="PROSITE" id="PS50011"/>
    </source>
</evidence>
<evidence type="ECO:0000256" key="11">
    <source>
        <dbReference type="ARBA" id="ARBA00022992"/>
    </source>
</evidence>
<dbReference type="Gene3D" id="3.30.200.20">
    <property type="entry name" value="Phosphorylase Kinase, domain 1"/>
    <property type="match status" value="1"/>
</dbReference>
<dbReference type="Gene3D" id="2.60.120.10">
    <property type="entry name" value="Jelly Rolls"/>
    <property type="match status" value="3"/>
</dbReference>
<dbReference type="InterPro" id="IPR018490">
    <property type="entry name" value="cNMP-bd_dom_sf"/>
</dbReference>
<evidence type="ECO:0000256" key="7">
    <source>
        <dbReference type="ARBA" id="ARBA00022741"/>
    </source>
</evidence>
<sequence length="1018" mass="108850">MGQSSSLPSSISRYVSCPLALGEFEALPERSPQRGSSAAGDRQAGAATRAPGRRLRLDQLQLQGAPGEEALPAHRRPREKDPATRDLIAGALRENRLCAPLEDGDIDSLVQALEYHVYDAGEFVVKEGVVGTNFFVADDEGLEVVLRGGSVGQIPRGRAFGELALLHKRPRSASVVATRPGVGVWAADARFFRRVVQTSVMERVSSNRAFLDSIGMLEGLSARQLDAISDASTAQIFDVGDVPAKRGRETSCVFFVRTGELRVAAGGGEGAQAEGSLLGPGCCICERVLLCGEPFSITVEVTERCELLRVNLAVLRQVLGSELSPIRLQQGFLQAALQRSGHFPALSQSQLLAAVRAMELQEYAPGARLPESLGFFVVLDRSVQVGAGAAAKVLRRGQWHGVPRALDAVKAPVPERPVDLYAGHRGCRMAVLAAMRPGSSEMDPDRAFAAMTRVLCKVCVFRHLPRSQIEVLARGASRRVYQRGEKVVWQGERSSHFFAVASGEACSTVGGQVVRKLVKHAYFGERSLMFDEPHAATIQVTSAEAEMYAVERDTFLKVVREKTQTAEQLIYRAWLQDHGIGLVDLRRLGVIGSGTSGVVHLVRHQSSGFKYALKRMEKVDGKLPRQVRREIEVLAENDHPFVMHMVKTMETPKSVYLLTEYISGGELHAAIRRVSGALSRGQAMFYTGLMLLMLETLGDRSIVYRDLKPENVMLDSQGYIKLIDFGSARKLDDSCPRTFTMVGTPHYMAPEVMRGKGYGMEADVWALGVILYELVCGRLPFGNNLESTPQVCKAVLAGVVEFPEGLAEVTSSLIAGLLVSKPQKRLGCGARGYEDIKDVPFFALDGLGPGAPAAETAGGPVAGGGRGGGANYFDMLLRREVQAPIPPSLQVLSEVGACDDQLSEVQEVCPDEDALGAPGGEPPGPVKAPVGKDAQEATGSGSPRAAGGARPAGEDAGREDAEPAPGAEPEEEGDPEEPSAAPSGGPGAERRSEPHEEPRGPGPQGSSPAPPPAAAKTP</sequence>
<dbReference type="AlphaFoldDB" id="A0A7S4R6Z6"/>
<organism evidence="17">
    <name type="scientific">Alexandrium monilatum</name>
    <dbReference type="NCBI Taxonomy" id="311494"/>
    <lineage>
        <taxon>Eukaryota</taxon>
        <taxon>Sar</taxon>
        <taxon>Alveolata</taxon>
        <taxon>Dinophyceae</taxon>
        <taxon>Gonyaulacales</taxon>
        <taxon>Pyrocystaceae</taxon>
        <taxon>Alexandrium</taxon>
    </lineage>
</organism>
<name>A0A7S4R6Z6_9DINO</name>
<dbReference type="InterPro" id="IPR008271">
    <property type="entry name" value="Ser/Thr_kinase_AS"/>
</dbReference>
<feature type="domain" description="Cyclic nucleotide-binding" evidence="16">
    <location>
        <begin position="460"/>
        <end position="559"/>
    </location>
</feature>
<keyword evidence="6" id="KW-0479">Metal-binding</keyword>
<keyword evidence="5" id="KW-0808">Transferase</keyword>
<evidence type="ECO:0000256" key="4">
    <source>
        <dbReference type="ARBA" id="ARBA00022535"/>
    </source>
</evidence>
<dbReference type="InterPro" id="IPR011009">
    <property type="entry name" value="Kinase-like_dom_sf"/>
</dbReference>
<dbReference type="Pfam" id="PF00027">
    <property type="entry name" value="cNMP_binding"/>
    <property type="match status" value="3"/>
</dbReference>
<protein>
    <recommendedName>
        <fullName evidence="12">cGMP-dependent protein kinase</fullName>
    </recommendedName>
</protein>
<feature type="compositionally biased region" description="Basic and acidic residues" evidence="14">
    <location>
        <begin position="952"/>
        <end position="961"/>
    </location>
</feature>
<dbReference type="InterPro" id="IPR018488">
    <property type="entry name" value="cNMP-bd_CS"/>
</dbReference>
<evidence type="ECO:0000256" key="9">
    <source>
        <dbReference type="ARBA" id="ARBA00022840"/>
    </source>
</evidence>
<dbReference type="GO" id="GO:0046872">
    <property type="term" value="F:metal ion binding"/>
    <property type="evidence" value="ECO:0007669"/>
    <property type="project" value="UniProtKB-KW"/>
</dbReference>
<dbReference type="CDD" id="cd00038">
    <property type="entry name" value="CAP_ED"/>
    <property type="match status" value="3"/>
</dbReference>
<evidence type="ECO:0000256" key="14">
    <source>
        <dbReference type="SAM" id="MobiDB-lite"/>
    </source>
</evidence>
<evidence type="ECO:0000256" key="10">
    <source>
        <dbReference type="ARBA" id="ARBA00022842"/>
    </source>
</evidence>
<dbReference type="SMART" id="SM00100">
    <property type="entry name" value="cNMP"/>
    <property type="match status" value="3"/>
</dbReference>
<feature type="compositionally biased region" description="Pro residues" evidence="14">
    <location>
        <begin position="1008"/>
        <end position="1018"/>
    </location>
</feature>
<dbReference type="GO" id="GO:0004691">
    <property type="term" value="F:cAMP-dependent protein kinase activity"/>
    <property type="evidence" value="ECO:0007669"/>
    <property type="project" value="TreeGrafter"/>
</dbReference>
<dbReference type="GO" id="GO:0030553">
    <property type="term" value="F:cGMP binding"/>
    <property type="evidence" value="ECO:0007669"/>
    <property type="project" value="UniProtKB-KW"/>
</dbReference>
<dbReference type="GO" id="GO:0005524">
    <property type="term" value="F:ATP binding"/>
    <property type="evidence" value="ECO:0007669"/>
    <property type="project" value="UniProtKB-UniRule"/>
</dbReference>
<dbReference type="InterPro" id="IPR014710">
    <property type="entry name" value="RmlC-like_jellyroll"/>
</dbReference>
<evidence type="ECO:0000256" key="3">
    <source>
        <dbReference type="ARBA" id="ARBA00022527"/>
    </source>
</evidence>
<keyword evidence="9 13" id="KW-0067">ATP-binding</keyword>